<feature type="non-terminal residue" evidence="1">
    <location>
        <position position="1"/>
    </location>
</feature>
<dbReference type="EMBL" id="BKCJ011322876">
    <property type="protein sequence ID" value="GFD20540.1"/>
    <property type="molecule type" value="Genomic_DNA"/>
</dbReference>
<reference evidence="1" key="1">
    <citation type="journal article" date="2019" name="Sci. Rep.">
        <title>Draft genome of Tanacetum cinerariifolium, the natural source of mosquito coil.</title>
        <authorList>
            <person name="Yamashiro T."/>
            <person name="Shiraishi A."/>
            <person name="Satake H."/>
            <person name="Nakayama K."/>
        </authorList>
    </citation>
    <scope>NUCLEOTIDE SEQUENCE</scope>
</reference>
<proteinExistence type="predicted"/>
<name>A0A699UDG2_TANCI</name>
<dbReference type="AlphaFoldDB" id="A0A699UDG2"/>
<protein>
    <submittedName>
        <fullName evidence="1">Uncharacterized protein</fullName>
    </submittedName>
</protein>
<gene>
    <name evidence="1" type="ORF">Tci_892509</name>
</gene>
<evidence type="ECO:0000313" key="1">
    <source>
        <dbReference type="EMBL" id="GFD20540.1"/>
    </source>
</evidence>
<accession>A0A699UDG2</accession>
<comment type="caution">
    <text evidence="1">The sequence shown here is derived from an EMBL/GenBank/DDBJ whole genome shotgun (WGS) entry which is preliminary data.</text>
</comment>
<sequence length="96" mass="11265">LEKETIILWCKYKGNEFIGELIKITPIGRRKWIDRKIKDERNIKRRIRMSSGTATTDLFNMIVMYSLIFQKRNIKRGSGIATVNLFNIKAESFKLG</sequence>
<organism evidence="1">
    <name type="scientific">Tanacetum cinerariifolium</name>
    <name type="common">Dalmatian daisy</name>
    <name type="synonym">Chrysanthemum cinerariifolium</name>
    <dbReference type="NCBI Taxonomy" id="118510"/>
    <lineage>
        <taxon>Eukaryota</taxon>
        <taxon>Viridiplantae</taxon>
        <taxon>Streptophyta</taxon>
        <taxon>Embryophyta</taxon>
        <taxon>Tracheophyta</taxon>
        <taxon>Spermatophyta</taxon>
        <taxon>Magnoliopsida</taxon>
        <taxon>eudicotyledons</taxon>
        <taxon>Gunneridae</taxon>
        <taxon>Pentapetalae</taxon>
        <taxon>asterids</taxon>
        <taxon>campanulids</taxon>
        <taxon>Asterales</taxon>
        <taxon>Asteraceae</taxon>
        <taxon>Asteroideae</taxon>
        <taxon>Anthemideae</taxon>
        <taxon>Anthemidinae</taxon>
        <taxon>Tanacetum</taxon>
    </lineage>
</organism>